<dbReference type="RefSeq" id="WP_321560586.1">
    <property type="nucleotide sequence ID" value="NZ_CP139558.1"/>
</dbReference>
<dbReference type="Gene3D" id="3.40.50.1110">
    <property type="entry name" value="SGNH hydrolase"/>
    <property type="match status" value="1"/>
</dbReference>
<dbReference type="EMBL" id="CP139558">
    <property type="protein sequence ID" value="WPU91420.1"/>
    <property type="molecule type" value="Genomic_DNA"/>
</dbReference>
<dbReference type="SUPFAM" id="SSF52266">
    <property type="entry name" value="SGNH hydrolase"/>
    <property type="match status" value="1"/>
</dbReference>
<evidence type="ECO:0000313" key="3">
    <source>
        <dbReference type="Proteomes" id="UP001324380"/>
    </source>
</evidence>
<reference evidence="2 3" key="1">
    <citation type="submission" date="2023-11" db="EMBL/GenBank/DDBJ databases">
        <title>Analysis of the Genomes of Mucilaginibacter gossypii cycad 4 and M. sabulilitoris SNA2: microbes with the potential for plant growth promotion.</title>
        <authorList>
            <person name="Hirsch A.M."/>
            <person name="Humm E."/>
            <person name="Rubbi M."/>
            <person name="Del Vecchio G."/>
            <person name="Ha S.M."/>
            <person name="Pellegrini M."/>
            <person name="Gunsalus R.P."/>
        </authorList>
    </citation>
    <scope>NUCLEOTIDE SEQUENCE [LARGE SCALE GENOMIC DNA]</scope>
    <source>
        <strain evidence="2 3">SNA2</strain>
    </source>
</reference>
<name>A0ABZ0TJQ7_9SPHI</name>
<accession>A0ABZ0TJQ7</accession>
<dbReference type="InterPro" id="IPR036514">
    <property type="entry name" value="SGNH_hydro_sf"/>
</dbReference>
<evidence type="ECO:0000259" key="1">
    <source>
        <dbReference type="Pfam" id="PF13472"/>
    </source>
</evidence>
<protein>
    <submittedName>
        <fullName evidence="2">GDSL-type esterase/lipase family protein</fullName>
    </submittedName>
</protein>
<organism evidence="2 3">
    <name type="scientific">Mucilaginibacter sabulilitoris</name>
    <dbReference type="NCBI Taxonomy" id="1173583"/>
    <lineage>
        <taxon>Bacteria</taxon>
        <taxon>Pseudomonadati</taxon>
        <taxon>Bacteroidota</taxon>
        <taxon>Sphingobacteriia</taxon>
        <taxon>Sphingobacteriales</taxon>
        <taxon>Sphingobacteriaceae</taxon>
        <taxon>Mucilaginibacter</taxon>
    </lineage>
</organism>
<keyword evidence="3" id="KW-1185">Reference proteome</keyword>
<proteinExistence type="predicted"/>
<gene>
    <name evidence="2" type="ORF">SNE25_19060</name>
</gene>
<dbReference type="InterPro" id="IPR013830">
    <property type="entry name" value="SGNH_hydro"/>
</dbReference>
<feature type="domain" description="SGNH hydrolase-type esterase" evidence="1">
    <location>
        <begin position="47"/>
        <end position="185"/>
    </location>
</feature>
<sequence length="203" mass="23934">MYWYENEVKGLEKERLQLTYEPSTLFYGSSTIRLWNTLFEDFKLFKPVNLGFGGSTLAACSWFFNRVVAPYDARSIVLYAGDNDLGDGRHPEEIFIFFEQLTHQITERFGSIPCYYVSIKPSIARWDLINSLKYTNNIIENEIIKRDNNWKFINIYNKMLNKDGYPEKEYFQPDGLHLSSKGYALWKQIIHARLSENFHAELI</sequence>
<dbReference type="Pfam" id="PF13472">
    <property type="entry name" value="Lipase_GDSL_2"/>
    <property type="match status" value="1"/>
</dbReference>
<dbReference type="Proteomes" id="UP001324380">
    <property type="component" value="Chromosome"/>
</dbReference>
<evidence type="ECO:0000313" key="2">
    <source>
        <dbReference type="EMBL" id="WPU91420.1"/>
    </source>
</evidence>